<dbReference type="Proteomes" id="UP000739565">
    <property type="component" value="Unassembled WGS sequence"/>
</dbReference>
<dbReference type="PANTHER" id="PTHR16943:SF8">
    <property type="entry name" value="2-METHYLCITRATE DEHYDRATASE"/>
    <property type="match status" value="1"/>
</dbReference>
<sequence>MSPVAKAVPNVSRQLAKFTAEFEWNDVPEQVRHEAKRSLLNYFATALSACYDPTIEKALRVYGAFSNSQQATIIGRAERMDVLTAAALNTIGANVFDFDDTHIPTIIHPTAPVASPVFAWAQARAVTGAEALLSFIVGAEVECRIGNGVSPGHYARGWHITSTCGVFGAACASARLLGLTEQQSLWALGSASVQAGGLVESLGTMAKSVSMGNAARNGMIAALLAQQNFDGPKAPIEGVRGFMPVTCDAPDFDAVVSDLGRRWELLQNTYKPYPCGVVLNPVIDACLDIASDAQFVQRSVQNISRIELVGRPLLKQRTDRPGIRTGRESQVSAQHAVPVSLVRGRAGLAEFSDEAVADPALQALGQKVCFIEDSAYGVEAATVRVHWADGFVLSRTVEVPQGSTGKPLTDAQIEEKLRALCSYGKSGVQVEPLIDAVWSLDRARDAGALMALVSGKA</sequence>
<dbReference type="InterPro" id="IPR042188">
    <property type="entry name" value="MmgE/PrpD_sf_2"/>
</dbReference>
<dbReference type="Gene3D" id="3.30.1330.120">
    <property type="entry name" value="2-methylcitrate dehydratase PrpD"/>
    <property type="match status" value="1"/>
</dbReference>
<dbReference type="InterPro" id="IPR045337">
    <property type="entry name" value="MmgE_PrpD_C"/>
</dbReference>
<accession>A0A953T176</accession>
<dbReference type="InterPro" id="IPR005656">
    <property type="entry name" value="MmgE_PrpD"/>
</dbReference>
<proteinExistence type="inferred from homology"/>
<organism evidence="4 5">
    <name type="scientific">Zwartia hollandica</name>
    <dbReference type="NCBI Taxonomy" id="324606"/>
    <lineage>
        <taxon>Bacteria</taxon>
        <taxon>Pseudomonadati</taxon>
        <taxon>Pseudomonadota</taxon>
        <taxon>Betaproteobacteria</taxon>
        <taxon>Burkholderiales</taxon>
        <taxon>Alcaligenaceae</taxon>
        <taxon>Zwartia</taxon>
    </lineage>
</organism>
<dbReference type="EMBL" id="JAHXRI010000001">
    <property type="protein sequence ID" value="MBZ1349025.1"/>
    <property type="molecule type" value="Genomic_DNA"/>
</dbReference>
<keyword evidence="5" id="KW-1185">Reference proteome</keyword>
<dbReference type="GO" id="GO:0016829">
    <property type="term" value="F:lyase activity"/>
    <property type="evidence" value="ECO:0007669"/>
    <property type="project" value="InterPro"/>
</dbReference>
<feature type="domain" description="MmgE/PrpD N-terminal" evidence="2">
    <location>
        <begin position="13"/>
        <end position="253"/>
    </location>
</feature>
<dbReference type="Pfam" id="PF19305">
    <property type="entry name" value="MmgE_PrpD_C"/>
    <property type="match status" value="1"/>
</dbReference>
<evidence type="ECO:0000256" key="1">
    <source>
        <dbReference type="ARBA" id="ARBA00006174"/>
    </source>
</evidence>
<dbReference type="RefSeq" id="WP_259659450.1">
    <property type="nucleotide sequence ID" value="NZ_JAHXRI010000001.1"/>
</dbReference>
<dbReference type="Pfam" id="PF03972">
    <property type="entry name" value="MmgE_PrpD_N"/>
    <property type="match status" value="1"/>
</dbReference>
<evidence type="ECO:0000313" key="4">
    <source>
        <dbReference type="EMBL" id="MBZ1349025.1"/>
    </source>
</evidence>
<name>A0A953T176_9BURK</name>
<dbReference type="SUPFAM" id="SSF103378">
    <property type="entry name" value="2-methylcitrate dehydratase PrpD"/>
    <property type="match status" value="1"/>
</dbReference>
<reference evidence="4" key="1">
    <citation type="submission" date="2021-07" db="EMBL/GenBank/DDBJ databases">
        <title>New genus and species of the family Alcaligenaceae.</title>
        <authorList>
            <person name="Hahn M.W."/>
        </authorList>
    </citation>
    <scope>NUCLEOTIDE SEQUENCE</scope>
    <source>
        <strain evidence="4">LF4-65</strain>
    </source>
</reference>
<evidence type="ECO:0000313" key="5">
    <source>
        <dbReference type="Proteomes" id="UP000739565"/>
    </source>
</evidence>
<comment type="caution">
    <text evidence="4">The sequence shown here is derived from an EMBL/GenBank/DDBJ whole genome shotgun (WGS) entry which is preliminary data.</text>
</comment>
<evidence type="ECO:0000259" key="2">
    <source>
        <dbReference type="Pfam" id="PF03972"/>
    </source>
</evidence>
<dbReference type="PANTHER" id="PTHR16943">
    <property type="entry name" value="2-METHYLCITRATE DEHYDRATASE-RELATED"/>
    <property type="match status" value="1"/>
</dbReference>
<gene>
    <name evidence="4" type="ORF">KZZ10_00050</name>
</gene>
<dbReference type="InterPro" id="IPR042183">
    <property type="entry name" value="MmgE/PrpD_sf_1"/>
</dbReference>
<dbReference type="Gene3D" id="1.10.4100.10">
    <property type="entry name" value="2-methylcitrate dehydratase PrpD"/>
    <property type="match status" value="1"/>
</dbReference>
<protein>
    <submittedName>
        <fullName evidence="4">MmgE/PrpD family protein</fullName>
    </submittedName>
</protein>
<dbReference type="InterPro" id="IPR036148">
    <property type="entry name" value="MmgE/PrpD_sf"/>
</dbReference>
<dbReference type="AlphaFoldDB" id="A0A953T176"/>
<evidence type="ECO:0000259" key="3">
    <source>
        <dbReference type="Pfam" id="PF19305"/>
    </source>
</evidence>
<dbReference type="InterPro" id="IPR045336">
    <property type="entry name" value="MmgE_PrpD_N"/>
</dbReference>
<comment type="similarity">
    <text evidence="1">Belongs to the PrpD family.</text>
</comment>
<feature type="domain" description="MmgE/PrpD C-terminal" evidence="3">
    <location>
        <begin position="273"/>
        <end position="439"/>
    </location>
</feature>